<proteinExistence type="predicted"/>
<feature type="non-terminal residue" evidence="2">
    <location>
        <position position="1"/>
    </location>
</feature>
<keyword evidence="3" id="KW-1185">Reference proteome</keyword>
<dbReference type="Proteomes" id="UP000077684">
    <property type="component" value="Unassembled WGS sequence"/>
</dbReference>
<evidence type="ECO:0000313" key="2">
    <source>
        <dbReference type="EMBL" id="KAE8237201.1"/>
    </source>
</evidence>
<organism evidence="2 3">
    <name type="scientific">Tilletia controversa</name>
    <name type="common">dwarf bunt fungus</name>
    <dbReference type="NCBI Taxonomy" id="13291"/>
    <lineage>
        <taxon>Eukaryota</taxon>
        <taxon>Fungi</taxon>
        <taxon>Dikarya</taxon>
        <taxon>Basidiomycota</taxon>
        <taxon>Ustilaginomycotina</taxon>
        <taxon>Exobasidiomycetes</taxon>
        <taxon>Tilletiales</taxon>
        <taxon>Tilletiaceae</taxon>
        <taxon>Tilletia</taxon>
    </lineage>
</organism>
<name>A0A8X7MJE4_9BASI</name>
<reference evidence="2" key="1">
    <citation type="submission" date="2016-04" db="EMBL/GenBank/DDBJ databases">
        <authorList>
            <person name="Nguyen H.D."/>
            <person name="Samba Siva P."/>
            <person name="Cullis J."/>
            <person name="Levesque C.A."/>
            <person name="Hambleton S."/>
        </authorList>
    </citation>
    <scope>NUCLEOTIDE SEQUENCE</scope>
    <source>
        <strain evidence="2">DAOMC 236426</strain>
    </source>
</reference>
<feature type="region of interest" description="Disordered" evidence="1">
    <location>
        <begin position="184"/>
        <end position="206"/>
    </location>
</feature>
<comment type="caution">
    <text evidence="2">The sequence shown here is derived from an EMBL/GenBank/DDBJ whole genome shotgun (WGS) entry which is preliminary data.</text>
</comment>
<protein>
    <submittedName>
        <fullName evidence="2">Uncharacterized protein</fullName>
    </submittedName>
</protein>
<evidence type="ECO:0000256" key="1">
    <source>
        <dbReference type="SAM" id="MobiDB-lite"/>
    </source>
</evidence>
<evidence type="ECO:0000313" key="3">
    <source>
        <dbReference type="Proteomes" id="UP000077684"/>
    </source>
</evidence>
<dbReference type="EMBL" id="LWDE02002616">
    <property type="protein sequence ID" value="KAE8237201.1"/>
    <property type="molecule type" value="Genomic_DNA"/>
</dbReference>
<gene>
    <name evidence="2" type="ORF">A4X06_0g9306</name>
</gene>
<accession>A0A8X7MJE4</accession>
<dbReference type="AlphaFoldDB" id="A0A8X7MJE4"/>
<sequence>FLPQNRLDERETRVVQEWMDAEIQLGRAFGPFTDTNMAAVGPWRSAPLSVIHTPATTHKAAKDRVVEDLGHPRFQRERPSSSQSRLAQEVPSINSLVPDKLFFCRWFTINEQIELSSSCSCRLCAPTSNKQPYYSAIPTSTTILHIPTNFKHANPAILHIPTGSALCQLNTAVDQKHLEGSEHSLFTSRVTSSPHNAGSPQEEERA</sequence>
<feature type="compositionally biased region" description="Polar residues" evidence="1">
    <location>
        <begin position="184"/>
        <end position="199"/>
    </location>
</feature>
<reference evidence="2" key="2">
    <citation type="journal article" date="2019" name="IMA Fungus">
        <title>Genome sequencing and comparison of five Tilletia species to identify candidate genes for the detection of regulated species infecting wheat.</title>
        <authorList>
            <person name="Nguyen H.D.T."/>
            <person name="Sultana T."/>
            <person name="Kesanakurti P."/>
            <person name="Hambleton S."/>
        </authorList>
    </citation>
    <scope>NUCLEOTIDE SEQUENCE</scope>
    <source>
        <strain evidence="2">DAOMC 236426</strain>
    </source>
</reference>